<dbReference type="SUPFAM" id="SSF160379">
    <property type="entry name" value="SP0830-like"/>
    <property type="match status" value="1"/>
</dbReference>
<dbReference type="PIRSF" id="PIRSF008502">
    <property type="entry name" value="UCP008502"/>
    <property type="match status" value="1"/>
</dbReference>
<dbReference type="KEGG" id="lnu:N7U66_15850"/>
<dbReference type="Gene3D" id="3.30.70.1280">
    <property type="entry name" value="SP0830-like domains"/>
    <property type="match status" value="1"/>
</dbReference>
<dbReference type="RefSeq" id="WP_267676083.1">
    <property type="nucleotide sequence ID" value="NZ_CP113088.1"/>
</dbReference>
<evidence type="ECO:0000313" key="2">
    <source>
        <dbReference type="Proteomes" id="UP001164705"/>
    </source>
</evidence>
<proteinExistence type="predicted"/>
<protein>
    <submittedName>
        <fullName evidence="1">DUF1697 domain-containing protein</fullName>
    </submittedName>
</protein>
<dbReference type="Pfam" id="PF08002">
    <property type="entry name" value="DUF1697"/>
    <property type="match status" value="1"/>
</dbReference>
<name>A0A9E8MWA8_9FLAO</name>
<dbReference type="InterPro" id="IPR012545">
    <property type="entry name" value="DUF1697"/>
</dbReference>
<sequence length="151" mass="17154">MISYIALLRGINVSGQKKVPMAELRAVLRACAFKNVQTYIQSGNVVFESSEKDTSILELKIFSSIKKQFGFEVPVLVKTNLEMKAIFRACPFLEKRKVSSYFTLLNTAPEKELIDSLNTVAFDDEEIVATRNVVYFFQKMDTVRQSVTLIL</sequence>
<dbReference type="Proteomes" id="UP001164705">
    <property type="component" value="Chromosome"/>
</dbReference>
<dbReference type="AlphaFoldDB" id="A0A9E8MWA8"/>
<dbReference type="PANTHER" id="PTHR36439:SF1">
    <property type="entry name" value="DUF1697 DOMAIN-CONTAINING PROTEIN"/>
    <property type="match status" value="1"/>
</dbReference>
<dbReference type="EMBL" id="CP113088">
    <property type="protein sequence ID" value="WAC01470.1"/>
    <property type="molecule type" value="Genomic_DNA"/>
</dbReference>
<keyword evidence="2" id="KW-1185">Reference proteome</keyword>
<evidence type="ECO:0000313" key="1">
    <source>
        <dbReference type="EMBL" id="WAC01470.1"/>
    </source>
</evidence>
<reference evidence="1" key="1">
    <citation type="submission" date="2022-11" db="EMBL/GenBank/DDBJ databases">
        <title>Lacinutrix neustonica HL-RS19T sp. nov., isolated from the surface microlayer sample of brackish Lake Shihwa.</title>
        <authorList>
            <person name="Choi J.Y."/>
            <person name="Hwang C.Y."/>
        </authorList>
    </citation>
    <scope>NUCLEOTIDE SEQUENCE</scope>
    <source>
        <strain evidence="1">HL-RS19</strain>
    </source>
</reference>
<dbReference type="PANTHER" id="PTHR36439">
    <property type="entry name" value="BLL4334 PROTEIN"/>
    <property type="match status" value="1"/>
</dbReference>
<organism evidence="1 2">
    <name type="scientific">Lacinutrix neustonica</name>
    <dbReference type="NCBI Taxonomy" id="2980107"/>
    <lineage>
        <taxon>Bacteria</taxon>
        <taxon>Pseudomonadati</taxon>
        <taxon>Bacteroidota</taxon>
        <taxon>Flavobacteriia</taxon>
        <taxon>Flavobacteriales</taxon>
        <taxon>Flavobacteriaceae</taxon>
        <taxon>Lacinutrix</taxon>
    </lineage>
</organism>
<accession>A0A9E8MWA8</accession>
<gene>
    <name evidence="1" type="ORF">N7U66_15850</name>
</gene>